<keyword evidence="3" id="KW-1185">Reference proteome</keyword>
<gene>
    <name evidence="2" type="ORF">KDL01_41440</name>
</gene>
<protein>
    <submittedName>
        <fullName evidence="2">Uncharacterized protein</fullName>
    </submittedName>
</protein>
<feature type="non-terminal residue" evidence="2">
    <location>
        <position position="1"/>
    </location>
</feature>
<evidence type="ECO:0000313" key="2">
    <source>
        <dbReference type="EMBL" id="MBR7839780.1"/>
    </source>
</evidence>
<feature type="transmembrane region" description="Helical" evidence="1">
    <location>
        <begin position="117"/>
        <end position="138"/>
    </location>
</feature>
<proteinExistence type="predicted"/>
<sequence length="151" mass="15297">AGSARAARIALLVLCLLCGLAVGTVGSFLHRAGLGGSNQGGGFPDGLLLSLGGLTGLLLGLGELTRPAPDAASRYPGRLAALAAAAAGWVVAVIWLTYVGPPPSLHTKGDVVLANDWLSMTYLIAGMALATAFLYKAWIASLDARMARARG</sequence>
<dbReference type="Proteomes" id="UP000675781">
    <property type="component" value="Unassembled WGS sequence"/>
</dbReference>
<keyword evidence="1" id="KW-1133">Transmembrane helix</keyword>
<organism evidence="2 3">
    <name type="scientific">Actinospica durhamensis</name>
    <dbReference type="NCBI Taxonomy" id="1508375"/>
    <lineage>
        <taxon>Bacteria</taxon>
        <taxon>Bacillati</taxon>
        <taxon>Actinomycetota</taxon>
        <taxon>Actinomycetes</taxon>
        <taxon>Catenulisporales</taxon>
        <taxon>Actinospicaceae</taxon>
        <taxon>Actinospica</taxon>
    </lineage>
</organism>
<accession>A0A941EWZ5</accession>
<feature type="transmembrane region" description="Helical" evidence="1">
    <location>
        <begin position="77"/>
        <end position="97"/>
    </location>
</feature>
<feature type="transmembrane region" description="Helical" evidence="1">
    <location>
        <begin position="47"/>
        <end position="65"/>
    </location>
</feature>
<keyword evidence="1" id="KW-0472">Membrane</keyword>
<evidence type="ECO:0000256" key="1">
    <source>
        <dbReference type="SAM" id="Phobius"/>
    </source>
</evidence>
<comment type="caution">
    <text evidence="2">The sequence shown here is derived from an EMBL/GenBank/DDBJ whole genome shotgun (WGS) entry which is preliminary data.</text>
</comment>
<evidence type="ECO:0000313" key="3">
    <source>
        <dbReference type="Proteomes" id="UP000675781"/>
    </source>
</evidence>
<dbReference type="AlphaFoldDB" id="A0A941EWZ5"/>
<keyword evidence="1" id="KW-0812">Transmembrane</keyword>
<dbReference type="EMBL" id="JAGSOG010000623">
    <property type="protein sequence ID" value="MBR7839780.1"/>
    <property type="molecule type" value="Genomic_DNA"/>
</dbReference>
<dbReference type="RefSeq" id="WP_212534194.1">
    <property type="nucleotide sequence ID" value="NZ_JAGSOG010000623.1"/>
</dbReference>
<name>A0A941EWZ5_9ACTN</name>
<reference evidence="2" key="1">
    <citation type="submission" date="2021-04" db="EMBL/GenBank/DDBJ databases">
        <title>Genome based classification of Actinospica acidithermotolerans sp. nov., an actinobacterium isolated from an Indonesian hot spring.</title>
        <authorList>
            <person name="Kusuma A.B."/>
            <person name="Putra K.E."/>
            <person name="Nafisah S."/>
            <person name="Loh J."/>
            <person name="Nouioui I."/>
            <person name="Goodfellow M."/>
        </authorList>
    </citation>
    <scope>NUCLEOTIDE SEQUENCE</scope>
    <source>
        <strain evidence="2">CSCA 57</strain>
    </source>
</reference>